<dbReference type="RefSeq" id="WP_310363676.1">
    <property type="nucleotide sequence ID" value="NZ_JAVDYB010000001.1"/>
</dbReference>
<protein>
    <submittedName>
        <fullName evidence="1">Uncharacterized protein</fullName>
    </submittedName>
</protein>
<dbReference type="EMBL" id="JAVDYB010000001">
    <property type="protein sequence ID" value="MDR7274244.1"/>
    <property type="molecule type" value="Genomic_DNA"/>
</dbReference>
<comment type="caution">
    <text evidence="1">The sequence shown here is derived from an EMBL/GenBank/DDBJ whole genome shotgun (WGS) entry which is preliminary data.</text>
</comment>
<dbReference type="AlphaFoldDB" id="A0AAE4C8X4"/>
<sequence>MGLIPICDDLLLPAGDGQVIFRSDRAGGIPDGLLAALRAWADPPAGVTVLVSTTDVTSVRLREQLRRNVGQGVDVLVKVFDPGPLTAVDDPGVLRQAMEYLGVAVSRPVRDADGVPERLAPPEVEAQRAGLAALRERPDGSPLERLSGWRAHASAASTGATLAAVPEVLFGSVISAPDSPVPVTPARVADLLGGTFQPIDPAGLAAHLTSGRASAALVQGWVPETGRQTATWLITGPDGTPVWVPEYDRGFVPFDVDGAVDAYTRAAERHATALLLDPAGRPYTPPTPEPAPPAPARLAVNTRAEGRAVLVGPWAGRSGRKGTLLDAAAAFDGPVILVDVRHSALRGRLTAELRGDLHETLRRYTDPPVVLATAANDELTAIVEQYGGTSVQPLTQSAGLDDELVWELRGGAATERYATPTSDMIHRALQVAAAPDTSTPAVVRDLLAVHTWAAAETHYRAHAERLRAPEHAAHLNRLLAASERRAASTPHPATVYPDRVLPAVEVLLRTAGRVTDGAGSVAEPQNVFVTEVTAPHTGPVTAEFLLGYLTNRPLTPALHGGAMPAGPYATGLLWLRELIQATVSPAAGLSVADTLAIMRGKGEFDGERAARGPRDPEILRAHATIAARAFDIVHASPDAPAADHDALLDALDCLTGEDRTAWAHIIWDVLTPAAPERKGRLDALLTKIATCH</sequence>
<organism evidence="1 2">
    <name type="scientific">Catenuloplanes atrovinosus</name>
    <dbReference type="NCBI Taxonomy" id="137266"/>
    <lineage>
        <taxon>Bacteria</taxon>
        <taxon>Bacillati</taxon>
        <taxon>Actinomycetota</taxon>
        <taxon>Actinomycetes</taxon>
        <taxon>Micromonosporales</taxon>
        <taxon>Micromonosporaceae</taxon>
        <taxon>Catenuloplanes</taxon>
    </lineage>
</organism>
<gene>
    <name evidence="1" type="ORF">J2S41_001022</name>
</gene>
<reference evidence="1" key="1">
    <citation type="submission" date="2023-07" db="EMBL/GenBank/DDBJ databases">
        <title>Sequencing the genomes of 1000 actinobacteria strains.</title>
        <authorList>
            <person name="Klenk H.-P."/>
        </authorList>
    </citation>
    <scope>NUCLEOTIDE SEQUENCE</scope>
    <source>
        <strain evidence="1">DSM 44707</strain>
    </source>
</reference>
<proteinExistence type="predicted"/>
<name>A0AAE4C8X4_9ACTN</name>
<evidence type="ECO:0000313" key="1">
    <source>
        <dbReference type="EMBL" id="MDR7274244.1"/>
    </source>
</evidence>
<accession>A0AAE4C8X4</accession>
<evidence type="ECO:0000313" key="2">
    <source>
        <dbReference type="Proteomes" id="UP001183643"/>
    </source>
</evidence>
<keyword evidence="2" id="KW-1185">Reference proteome</keyword>
<dbReference type="Proteomes" id="UP001183643">
    <property type="component" value="Unassembled WGS sequence"/>
</dbReference>